<dbReference type="GO" id="GO:0004523">
    <property type="term" value="F:RNA-DNA hybrid ribonuclease activity"/>
    <property type="evidence" value="ECO:0007669"/>
    <property type="project" value="InterPro"/>
</dbReference>
<accession>A0A8J6CXF5</accession>
<dbReference type="Pfam" id="PF13456">
    <property type="entry name" value="RVT_3"/>
    <property type="match status" value="1"/>
</dbReference>
<evidence type="ECO:0000259" key="1">
    <source>
        <dbReference type="Pfam" id="PF13456"/>
    </source>
</evidence>
<dbReference type="OrthoDB" id="1001692at2759"/>
<dbReference type="Proteomes" id="UP000701853">
    <property type="component" value="Chromosome 6"/>
</dbReference>
<name>A0A8J6CXF5_9ROSI</name>
<gene>
    <name evidence="3" type="ORF">CXB51_014182</name>
</gene>
<protein>
    <recommendedName>
        <fullName evidence="5">Reverse transcriptase zinc-binding domain-containing protein</fullName>
    </recommendedName>
</protein>
<dbReference type="InterPro" id="IPR026960">
    <property type="entry name" value="RVT-Znf"/>
</dbReference>
<evidence type="ECO:0000313" key="4">
    <source>
        <dbReference type="Proteomes" id="UP000701853"/>
    </source>
</evidence>
<evidence type="ECO:0000313" key="3">
    <source>
        <dbReference type="EMBL" id="KAG8491017.1"/>
    </source>
</evidence>
<dbReference type="PANTHER" id="PTHR47074">
    <property type="entry name" value="BNAC02G40300D PROTEIN"/>
    <property type="match status" value="1"/>
</dbReference>
<dbReference type="AlphaFoldDB" id="A0A8J6CXF5"/>
<dbReference type="EMBL" id="JAHUZN010000006">
    <property type="protein sequence ID" value="KAG8491017.1"/>
    <property type="molecule type" value="Genomic_DNA"/>
</dbReference>
<dbReference type="InterPro" id="IPR052929">
    <property type="entry name" value="RNase_H-like_EbsB-rel"/>
</dbReference>
<dbReference type="GO" id="GO:0003676">
    <property type="term" value="F:nucleic acid binding"/>
    <property type="evidence" value="ECO:0007669"/>
    <property type="project" value="InterPro"/>
</dbReference>
<dbReference type="PANTHER" id="PTHR47074:SF61">
    <property type="entry name" value="RNASE H TYPE-1 DOMAIN-CONTAINING PROTEIN"/>
    <property type="match status" value="1"/>
</dbReference>
<comment type="caution">
    <text evidence="3">The sequence shown here is derived from an EMBL/GenBank/DDBJ whole genome shotgun (WGS) entry which is preliminary data.</text>
</comment>
<dbReference type="Pfam" id="PF13966">
    <property type="entry name" value="zf-RVT"/>
    <property type="match status" value="1"/>
</dbReference>
<reference evidence="3 4" key="1">
    <citation type="journal article" date="2021" name="bioRxiv">
        <title>The Gossypium anomalum genome as a resource for cotton improvement and evolutionary analysis of hybrid incompatibility.</title>
        <authorList>
            <person name="Grover C.E."/>
            <person name="Yuan D."/>
            <person name="Arick M.A."/>
            <person name="Miller E.R."/>
            <person name="Hu G."/>
            <person name="Peterson D.G."/>
            <person name="Wendel J.F."/>
            <person name="Udall J.A."/>
        </authorList>
    </citation>
    <scope>NUCLEOTIDE SEQUENCE [LARGE SCALE GENOMIC DNA]</scope>
    <source>
        <strain evidence="3">JFW-Udall</strain>
        <tissue evidence="3">Leaf</tissue>
    </source>
</reference>
<sequence>MWKLTKGFLPTLYKLKNKGLVRNAYCPICKQDEESVTHLFRDCKFTKKILQELGVNDSTTDTNQNWQNWLLDFFKNDNIKCKKLVVSFWALWFNRNRVYHEGLTPNKQKVISFIKAYILENELFEGSLALKPVPKNVKREPPDGDMIRINFDASFQKDLNKSKAGIIVRNKDGLTMAACSYQCKNILTPEMAEAWACLHAVIFRE</sequence>
<feature type="domain" description="RNase H type-1" evidence="1">
    <location>
        <begin position="150"/>
        <end position="201"/>
    </location>
</feature>
<proteinExistence type="predicted"/>
<organism evidence="3 4">
    <name type="scientific">Gossypium anomalum</name>
    <dbReference type="NCBI Taxonomy" id="47600"/>
    <lineage>
        <taxon>Eukaryota</taxon>
        <taxon>Viridiplantae</taxon>
        <taxon>Streptophyta</taxon>
        <taxon>Embryophyta</taxon>
        <taxon>Tracheophyta</taxon>
        <taxon>Spermatophyta</taxon>
        <taxon>Magnoliopsida</taxon>
        <taxon>eudicotyledons</taxon>
        <taxon>Gunneridae</taxon>
        <taxon>Pentapetalae</taxon>
        <taxon>rosids</taxon>
        <taxon>malvids</taxon>
        <taxon>Malvales</taxon>
        <taxon>Malvaceae</taxon>
        <taxon>Malvoideae</taxon>
        <taxon>Gossypium</taxon>
    </lineage>
</organism>
<feature type="domain" description="Reverse transcriptase zinc-binding" evidence="2">
    <location>
        <begin position="1"/>
        <end position="49"/>
    </location>
</feature>
<keyword evidence="4" id="KW-1185">Reference proteome</keyword>
<evidence type="ECO:0008006" key="5">
    <source>
        <dbReference type="Google" id="ProtNLM"/>
    </source>
</evidence>
<dbReference type="InterPro" id="IPR002156">
    <property type="entry name" value="RNaseH_domain"/>
</dbReference>
<evidence type="ECO:0000259" key="2">
    <source>
        <dbReference type="Pfam" id="PF13966"/>
    </source>
</evidence>